<dbReference type="InParanoid" id="D7FZK0"/>
<evidence type="ECO:0000313" key="3">
    <source>
        <dbReference type="EMBL" id="CBJ32807.1"/>
    </source>
</evidence>
<sequence>MGLAVPTRPVLRRVSSAVLAGEAAAGRNGGGGGGGGSAMMEQRRLVSPSAAACNDGQQRSSAVALEAVATLRPALTQAFTQQDLAEREARTAACAKLPRGDGRMTAAAARVDDKGTRDPWVWEASPRPLPPPEPRPGPTETPAVVVACEGEEGVGNVTALVSRESKPERGCRKSVLEEEGGGSVPMPAMSVAEKLKQARQMPEATGTFLPTQRGRTATGGAPAVAKEAELVLTATAAADATAAVEISAEKTPAKSGQVKQETAKSSEVDSKVEHKSSMFSRFSSVFSRRRHPPTVAENDGTGPGGEAPAVPVATVKESRRGEEPAPPARESNVEAKEQPPVLATSAKAEATREPSEDRQPASPATGRRKPGEEGPPSGGGCGEETTVFVPPPDEGERPETAATATAADLPFSGSNSPAPSSKSSPLSAERADAPQDSGPMGSGIQVGQVAASPGREQPELTPPRHRSRFSSPPAIITDPARKNGPIGLTSNGSKEVMASPDPPRSALTPPGYRCRLAAKPVAGRVVSPLPQGASPQTGVEERKATMPPRRAGLTPPGYRSRSYSSSPSARRRASSPGQGSIAMAGEEGAREPSSSARPRRTGLTPPGYRSRPSPPLAGRVDSRRRESAPAVSPGVRSVLGASDAGGHVTPGRDKAKAPAFEQRTGILEGTPTRRRAYSSPGLYSPGKGLRSPGKMRQERLGGGDGVGEEAEKVVERETSPGSLPEPSSPTQQQPERPVGDKEAQAPPKENEQNLPEVSQTPPMAGEGVKKEEKEPEAVQAPPKADEGKGEEELPETFPCSPNFAAGFVAGRRKRRAVSGVPVVTAAAAALSPVVSAERRRASSGSKAPESSEQQESGLGESSGAESSGDESGSSWETCSSSEEEEEGGCGVVVEEEGEEGEGWGRLSYLDEIDEHPYGGVVVIDPDLVRSGGSSNGGGSARSSIPRSSVDDEARSGGRRSWTASPPTAEMSTQTTQGEEGVAHVLVQAGDGKLLSEAELREEYTQRELRERLEMMNHDLLAEVFHREIVKQEEAQKRRKQLEAHEAEVLALRDELHAVQMSHNNEKIKMRWEHADELARVEAEGGDVVGMRQELEEERRLREEDEKRHEAALQKERQHRREWEARSDEHARDKREQAKQHREEMRRQVAAERKRAEGEARKKLEARHKEAQQKAEEVVKMQLKMIKEMDQENDELREENAELREKLGIEDGDDDEEEEEEGTEAG</sequence>
<feature type="compositionally biased region" description="Low complexity" evidence="2">
    <location>
        <begin position="850"/>
        <end position="880"/>
    </location>
</feature>
<feature type="compositionally biased region" description="Acidic residues" evidence="2">
    <location>
        <begin position="1209"/>
        <end position="1225"/>
    </location>
</feature>
<feature type="coiled-coil region" evidence="1">
    <location>
        <begin position="1029"/>
        <end position="1061"/>
    </location>
</feature>
<evidence type="ECO:0000313" key="4">
    <source>
        <dbReference type="Proteomes" id="UP000002630"/>
    </source>
</evidence>
<feature type="compositionally biased region" description="Polar residues" evidence="2">
    <location>
        <begin position="752"/>
        <end position="761"/>
    </location>
</feature>
<gene>
    <name evidence="3" type="ORF">Esi_0376_0006</name>
</gene>
<name>D7FZK0_ECTSI</name>
<feature type="region of interest" description="Disordered" evidence="2">
    <location>
        <begin position="825"/>
        <end position="907"/>
    </location>
</feature>
<keyword evidence="4" id="KW-1185">Reference proteome</keyword>
<feature type="region of interest" description="Disordered" evidence="2">
    <location>
        <begin position="248"/>
        <end position="800"/>
    </location>
</feature>
<feature type="region of interest" description="Disordered" evidence="2">
    <location>
        <begin position="21"/>
        <end position="40"/>
    </location>
</feature>
<feature type="region of interest" description="Disordered" evidence="2">
    <location>
        <begin position="924"/>
        <end position="976"/>
    </location>
</feature>
<feature type="compositionally biased region" description="Polar residues" evidence="2">
    <location>
        <begin position="961"/>
        <end position="976"/>
    </location>
</feature>
<feature type="compositionally biased region" description="Low complexity" evidence="2">
    <location>
        <begin position="555"/>
        <end position="568"/>
    </location>
</feature>
<dbReference type="AlphaFoldDB" id="D7FZK0"/>
<feature type="compositionally biased region" description="Gly residues" evidence="2">
    <location>
        <begin position="27"/>
        <end position="37"/>
    </location>
</feature>
<feature type="compositionally biased region" description="Low complexity" evidence="2">
    <location>
        <begin position="825"/>
        <end position="835"/>
    </location>
</feature>
<feature type="compositionally biased region" description="Acidic residues" evidence="2">
    <location>
        <begin position="881"/>
        <end position="901"/>
    </location>
</feature>
<feature type="compositionally biased region" description="Basic and acidic residues" evidence="2">
    <location>
        <begin position="1097"/>
        <end position="1189"/>
    </location>
</feature>
<dbReference type="OrthoDB" id="10471779at2759"/>
<feature type="compositionally biased region" description="Basic and acidic residues" evidence="2">
    <location>
        <begin position="767"/>
        <end position="776"/>
    </location>
</feature>
<feature type="region of interest" description="Disordered" evidence="2">
    <location>
        <begin position="1097"/>
        <end position="1225"/>
    </location>
</feature>
<feature type="compositionally biased region" description="Low complexity" evidence="2">
    <location>
        <begin position="400"/>
        <end position="427"/>
    </location>
</feature>
<dbReference type="EMBL" id="FN648571">
    <property type="protein sequence ID" value="CBJ32807.1"/>
    <property type="molecule type" value="Genomic_DNA"/>
</dbReference>
<feature type="compositionally biased region" description="Low complexity" evidence="2">
    <location>
        <begin position="277"/>
        <end position="286"/>
    </location>
</feature>
<feature type="compositionally biased region" description="Basic and acidic residues" evidence="2">
    <location>
        <begin position="737"/>
        <end position="751"/>
    </location>
</feature>
<dbReference type="EMBL" id="FN649727">
    <property type="protein sequence ID" value="CBJ32807.1"/>
    <property type="molecule type" value="Genomic_DNA"/>
</dbReference>
<feature type="compositionally biased region" description="Basic and acidic residues" evidence="2">
    <location>
        <begin position="709"/>
        <end position="718"/>
    </location>
</feature>
<organism evidence="3 4">
    <name type="scientific">Ectocarpus siliculosus</name>
    <name type="common">Brown alga</name>
    <name type="synonym">Conferva siliculosa</name>
    <dbReference type="NCBI Taxonomy" id="2880"/>
    <lineage>
        <taxon>Eukaryota</taxon>
        <taxon>Sar</taxon>
        <taxon>Stramenopiles</taxon>
        <taxon>Ochrophyta</taxon>
        <taxon>PX clade</taxon>
        <taxon>Phaeophyceae</taxon>
        <taxon>Ectocarpales</taxon>
        <taxon>Ectocarpaceae</taxon>
        <taxon>Ectocarpus</taxon>
    </lineage>
</organism>
<feature type="compositionally biased region" description="Basic and acidic residues" evidence="2">
    <location>
        <begin position="1197"/>
        <end position="1208"/>
    </location>
</feature>
<feature type="compositionally biased region" description="Pro residues" evidence="2">
    <location>
        <begin position="127"/>
        <end position="139"/>
    </location>
</feature>
<feature type="compositionally biased region" description="Basic and acidic residues" evidence="2">
    <location>
        <begin position="349"/>
        <end position="359"/>
    </location>
</feature>
<proteinExistence type="predicted"/>
<protein>
    <submittedName>
        <fullName evidence="3">Uncharacterized protein</fullName>
    </submittedName>
</protein>
<dbReference type="Proteomes" id="UP000002630">
    <property type="component" value="Linkage Group LG02"/>
</dbReference>
<feature type="region of interest" description="Disordered" evidence="2">
    <location>
        <begin position="105"/>
        <end position="140"/>
    </location>
</feature>
<reference evidence="3 4" key="1">
    <citation type="journal article" date="2010" name="Nature">
        <title>The Ectocarpus genome and the independent evolution of multicellularity in brown algae.</title>
        <authorList>
            <person name="Cock J.M."/>
            <person name="Sterck L."/>
            <person name="Rouze P."/>
            <person name="Scornet D."/>
            <person name="Allen A.E."/>
            <person name="Amoutzias G."/>
            <person name="Anthouard V."/>
            <person name="Artiguenave F."/>
            <person name="Aury J.M."/>
            <person name="Badger J.H."/>
            <person name="Beszteri B."/>
            <person name="Billiau K."/>
            <person name="Bonnet E."/>
            <person name="Bothwell J.H."/>
            <person name="Bowler C."/>
            <person name="Boyen C."/>
            <person name="Brownlee C."/>
            <person name="Carrano C.J."/>
            <person name="Charrier B."/>
            <person name="Cho G.Y."/>
            <person name="Coelho S.M."/>
            <person name="Collen J."/>
            <person name="Corre E."/>
            <person name="Da Silva C."/>
            <person name="Delage L."/>
            <person name="Delaroque N."/>
            <person name="Dittami S.M."/>
            <person name="Doulbeau S."/>
            <person name="Elias M."/>
            <person name="Farnham G."/>
            <person name="Gachon C.M."/>
            <person name="Gschloessl B."/>
            <person name="Heesch S."/>
            <person name="Jabbari K."/>
            <person name="Jubin C."/>
            <person name="Kawai H."/>
            <person name="Kimura K."/>
            <person name="Kloareg B."/>
            <person name="Kupper F.C."/>
            <person name="Lang D."/>
            <person name="Le Bail A."/>
            <person name="Leblanc C."/>
            <person name="Lerouge P."/>
            <person name="Lohr M."/>
            <person name="Lopez P.J."/>
            <person name="Martens C."/>
            <person name="Maumus F."/>
            <person name="Michel G."/>
            <person name="Miranda-Saavedra D."/>
            <person name="Morales J."/>
            <person name="Moreau H."/>
            <person name="Motomura T."/>
            <person name="Nagasato C."/>
            <person name="Napoli C.A."/>
            <person name="Nelson D.R."/>
            <person name="Nyvall-Collen P."/>
            <person name="Peters A.F."/>
            <person name="Pommier C."/>
            <person name="Potin P."/>
            <person name="Poulain J."/>
            <person name="Quesneville H."/>
            <person name="Read B."/>
            <person name="Rensing S.A."/>
            <person name="Ritter A."/>
            <person name="Rousvoal S."/>
            <person name="Samanta M."/>
            <person name="Samson G."/>
            <person name="Schroeder D.C."/>
            <person name="Segurens B."/>
            <person name="Strittmatter M."/>
            <person name="Tonon T."/>
            <person name="Tregear J.W."/>
            <person name="Valentin K."/>
            <person name="von Dassow P."/>
            <person name="Yamagishi T."/>
            <person name="Van de Peer Y."/>
            <person name="Wincker P."/>
        </authorList>
    </citation>
    <scope>NUCLEOTIDE SEQUENCE [LARGE SCALE GENOMIC DNA]</scope>
    <source>
        <strain evidence="4">Ec32 / CCAP1310/4</strain>
    </source>
</reference>
<evidence type="ECO:0000256" key="2">
    <source>
        <dbReference type="SAM" id="MobiDB-lite"/>
    </source>
</evidence>
<feature type="compositionally biased region" description="Basic and acidic residues" evidence="2">
    <location>
        <begin position="261"/>
        <end position="276"/>
    </location>
</feature>
<feature type="compositionally biased region" description="Low complexity" evidence="2">
    <location>
        <begin position="722"/>
        <end position="736"/>
    </location>
</feature>
<dbReference type="OMA" id="HEDENQH"/>
<accession>D7FZK0</accession>
<keyword evidence="1" id="KW-0175">Coiled coil</keyword>
<evidence type="ECO:0000256" key="1">
    <source>
        <dbReference type="SAM" id="Coils"/>
    </source>
</evidence>